<organism evidence="4 5">
    <name type="scientific">Eimeria acervulina</name>
    <name type="common">Coccidian parasite</name>
    <dbReference type="NCBI Taxonomy" id="5801"/>
    <lineage>
        <taxon>Eukaryota</taxon>
        <taxon>Sar</taxon>
        <taxon>Alveolata</taxon>
        <taxon>Apicomplexa</taxon>
        <taxon>Conoidasida</taxon>
        <taxon>Coccidia</taxon>
        <taxon>Eucoccidiorida</taxon>
        <taxon>Eimeriorina</taxon>
        <taxon>Eimeriidae</taxon>
        <taxon>Eimeria</taxon>
    </lineage>
</organism>
<evidence type="ECO:0000256" key="2">
    <source>
        <dbReference type="SAM" id="MobiDB-lite"/>
    </source>
</evidence>
<dbReference type="Proteomes" id="UP000018050">
    <property type="component" value="Unassembled WGS sequence"/>
</dbReference>
<feature type="domain" description="Upf1" evidence="3">
    <location>
        <begin position="199"/>
        <end position="360"/>
    </location>
</feature>
<dbReference type="GO" id="GO:0005524">
    <property type="term" value="F:ATP binding"/>
    <property type="evidence" value="ECO:0007669"/>
    <property type="project" value="InterPro"/>
</dbReference>
<feature type="compositionally biased region" description="Basic and acidic residues" evidence="2">
    <location>
        <begin position="44"/>
        <end position="58"/>
    </location>
</feature>
<dbReference type="GO" id="GO:0003724">
    <property type="term" value="F:RNA helicase activity"/>
    <property type="evidence" value="ECO:0007669"/>
    <property type="project" value="InterPro"/>
</dbReference>
<feature type="compositionally biased region" description="Low complexity" evidence="2">
    <location>
        <begin position="424"/>
        <end position="445"/>
    </location>
</feature>
<feature type="compositionally biased region" description="Low complexity" evidence="2">
    <location>
        <begin position="175"/>
        <end position="187"/>
    </location>
</feature>
<name>U6GER8_EIMAC</name>
<dbReference type="RefSeq" id="XP_013251064.1">
    <property type="nucleotide sequence ID" value="XM_013395610.1"/>
</dbReference>
<keyword evidence="5" id="KW-1185">Reference proteome</keyword>
<dbReference type="GO" id="GO:0008270">
    <property type="term" value="F:zinc ion binding"/>
    <property type="evidence" value="ECO:0007669"/>
    <property type="project" value="UniProtKB-UniRule"/>
</dbReference>
<dbReference type="GO" id="GO:0003723">
    <property type="term" value="F:RNA binding"/>
    <property type="evidence" value="ECO:0007669"/>
    <property type="project" value="InterPro"/>
</dbReference>
<feature type="region of interest" description="Disordered" evidence="2">
    <location>
        <begin position="152"/>
        <end position="195"/>
    </location>
</feature>
<protein>
    <recommendedName>
        <fullName evidence="3">Upf1 domain-containing protein</fullName>
    </recommendedName>
</protein>
<dbReference type="GeneID" id="25268923"/>
<dbReference type="AlphaFoldDB" id="U6GER8"/>
<evidence type="ECO:0000259" key="3">
    <source>
        <dbReference type="PROSITE" id="PS51997"/>
    </source>
</evidence>
<dbReference type="EMBL" id="HG670909">
    <property type="protein sequence ID" value="CDI78761.1"/>
    <property type="molecule type" value="Genomic_DNA"/>
</dbReference>
<dbReference type="InterPro" id="IPR018999">
    <property type="entry name" value="UPF1_CH/ZBD"/>
</dbReference>
<feature type="region of interest" description="C4" evidence="1">
    <location>
        <begin position="271"/>
        <end position="301"/>
    </location>
</feature>
<evidence type="ECO:0000256" key="1">
    <source>
        <dbReference type="PROSITE-ProRule" id="PRU01341"/>
    </source>
</evidence>
<feature type="region of interest" description="Disordered" evidence="2">
    <location>
        <begin position="419"/>
        <end position="445"/>
    </location>
</feature>
<dbReference type="PANTHER" id="PTHR10019">
    <property type="entry name" value="SNF5"/>
    <property type="match status" value="1"/>
</dbReference>
<feature type="compositionally biased region" description="Low complexity" evidence="2">
    <location>
        <begin position="7"/>
        <end position="39"/>
    </location>
</feature>
<evidence type="ECO:0000313" key="5">
    <source>
        <dbReference type="Proteomes" id="UP000018050"/>
    </source>
</evidence>
<keyword evidence="1" id="KW-0479">Metal-binding</keyword>
<dbReference type="GO" id="GO:0005737">
    <property type="term" value="C:cytoplasm"/>
    <property type="evidence" value="ECO:0007669"/>
    <property type="project" value="InterPro"/>
</dbReference>
<dbReference type="PROSITE" id="PS51997">
    <property type="entry name" value="UPF1_CH_RICH"/>
    <property type="match status" value="1"/>
</dbReference>
<reference evidence="4" key="1">
    <citation type="submission" date="2013-10" db="EMBL/GenBank/DDBJ databases">
        <title>Genomic analysis of the causative agents of coccidiosis in chickens.</title>
        <authorList>
            <person name="Reid A.J."/>
            <person name="Blake D."/>
            <person name="Billington K."/>
            <person name="Browne H."/>
            <person name="Dunn M."/>
            <person name="Hung S."/>
            <person name="Kawahara F."/>
            <person name="Miranda-Saavedra D."/>
            <person name="Mourier T."/>
            <person name="Nagra H."/>
            <person name="Otto T.D."/>
            <person name="Rawlings N."/>
            <person name="Sanchez A."/>
            <person name="Sanders M."/>
            <person name="Subramaniam C."/>
            <person name="Tay Y."/>
            <person name="Dear P."/>
            <person name="Doerig C."/>
            <person name="Gruber A."/>
            <person name="Parkinson J."/>
            <person name="Shirley M."/>
            <person name="Wan K.L."/>
            <person name="Berriman M."/>
            <person name="Tomley F."/>
            <person name="Pain A."/>
        </authorList>
    </citation>
    <scope>NUCLEOTIDE SEQUENCE [LARGE SCALE GENOMIC DNA]</scope>
    <source>
        <strain evidence="4">Houghton</strain>
    </source>
</reference>
<keyword evidence="1" id="KW-0862">Zinc</keyword>
<proteinExistence type="predicted"/>
<dbReference type="GO" id="GO:0000184">
    <property type="term" value="P:nuclear-transcribed mRNA catabolic process, nonsense-mediated decay"/>
    <property type="evidence" value="ECO:0007669"/>
    <property type="project" value="InterPro"/>
</dbReference>
<keyword evidence="1" id="KW-0863">Zinc-finger</keyword>
<dbReference type="CDD" id="cd21400">
    <property type="entry name" value="ZBD_UPF1-like"/>
    <property type="match status" value="1"/>
</dbReference>
<feature type="region of interest" description="Disordered" evidence="2">
    <location>
        <begin position="1"/>
        <end position="121"/>
    </location>
</feature>
<accession>U6GER8</accession>
<dbReference type="OrthoDB" id="6513042at2759"/>
<sequence length="445" mass="48126">MGGGGRPAPAAAAATAAAAAAAAAATPAAPAASAPAAAAADDETATKDSDSKREDAAEAHQGTNSSSSSNCSSSSSSSSANSSCSSSSSMADRDEDQQNDQNPQQQKHQVQQQAQLQQEQQLQQQLLLQEQQQEQQQHRGSFADGEAFPSLEEQNRQLQEARASMQQQQERKRLQQQQQKQQQQQQQEAEEAAADAEDLTAADDACCSYCGVSGAEVLMRCDVCSRFFCNSAVGKTRKSGAPSHVLQHVIRSKHREALRCTYTAGDTKLECFICGVKNVLQLGMLISEAQNVVVIVCRDRCYASGVLEENGWNPTEWQPLIDNKALASWLARPLTNAERARALPVSREEIEEMERKWMAGDNAISAELGIEGGEPLPWCSVIYEDGVSYQRTYAPLIAAEADVEKKQCEERVATSCCCAQGEPQQQQRQQQQQRSSSSSSSSSSR</sequence>
<evidence type="ECO:0000313" key="4">
    <source>
        <dbReference type="EMBL" id="CDI78761.1"/>
    </source>
</evidence>
<gene>
    <name evidence="4" type="ORF">EAH_00008530</name>
</gene>
<reference evidence="4" key="2">
    <citation type="submission" date="2013-10" db="EMBL/GenBank/DDBJ databases">
        <authorList>
            <person name="Aslett M."/>
        </authorList>
    </citation>
    <scope>NUCLEOTIDE SEQUENCE [LARGE SCALE GENOMIC DNA]</scope>
    <source>
        <strain evidence="4">Houghton</strain>
    </source>
</reference>
<dbReference type="Pfam" id="PF09416">
    <property type="entry name" value="UPF1_Zn_bind"/>
    <property type="match status" value="1"/>
</dbReference>
<dbReference type="VEuPathDB" id="ToxoDB:EAH_00008530"/>
<feature type="compositionally biased region" description="Low complexity" evidence="2">
    <location>
        <begin position="99"/>
        <end position="121"/>
    </location>
</feature>
<feature type="compositionally biased region" description="Low complexity" evidence="2">
    <location>
        <begin position="64"/>
        <end position="89"/>
    </location>
</feature>
<comment type="caution">
    <text evidence="1">Lacks conserved residue(s) required for the propagation of feature annotation.</text>
</comment>